<comment type="caution">
    <text evidence="2">The sequence shown here is derived from an EMBL/GenBank/DDBJ whole genome shotgun (WGS) entry which is preliminary data.</text>
</comment>
<dbReference type="AlphaFoldDB" id="A0A8K0DB21"/>
<organism evidence="2 3">
    <name type="scientific">Ignelater luminosus</name>
    <name type="common">Cucubano</name>
    <name type="synonym">Pyrophorus luminosus</name>
    <dbReference type="NCBI Taxonomy" id="2038154"/>
    <lineage>
        <taxon>Eukaryota</taxon>
        <taxon>Metazoa</taxon>
        <taxon>Ecdysozoa</taxon>
        <taxon>Arthropoda</taxon>
        <taxon>Hexapoda</taxon>
        <taxon>Insecta</taxon>
        <taxon>Pterygota</taxon>
        <taxon>Neoptera</taxon>
        <taxon>Endopterygota</taxon>
        <taxon>Coleoptera</taxon>
        <taxon>Polyphaga</taxon>
        <taxon>Elateriformia</taxon>
        <taxon>Elateroidea</taxon>
        <taxon>Elateridae</taxon>
        <taxon>Agrypninae</taxon>
        <taxon>Pyrophorini</taxon>
        <taxon>Ignelater</taxon>
    </lineage>
</organism>
<proteinExistence type="predicted"/>
<accession>A0A8K0DB21</accession>
<evidence type="ECO:0000313" key="2">
    <source>
        <dbReference type="EMBL" id="KAF2899722.1"/>
    </source>
</evidence>
<sequence>MTATYSYGEQTDMLLVPNHKTFARMERRLREYGRFKSFIVNYGRSRVIRNPQIEEEILNTLEEHPEESTRSFSRQMEVSKYHM</sequence>
<feature type="region of interest" description="Disordered" evidence="1">
    <location>
        <begin position="64"/>
        <end position="83"/>
    </location>
</feature>
<reference evidence="2" key="1">
    <citation type="submission" date="2019-08" db="EMBL/GenBank/DDBJ databases">
        <title>The genome of the North American firefly Photinus pyralis.</title>
        <authorList>
            <consortium name="Photinus pyralis genome working group"/>
            <person name="Fallon T.R."/>
            <person name="Sander Lower S.E."/>
            <person name="Weng J.-K."/>
        </authorList>
    </citation>
    <scope>NUCLEOTIDE SEQUENCE</scope>
    <source>
        <strain evidence="2">TRF0915ILg1</strain>
        <tissue evidence="2">Whole body</tissue>
    </source>
</reference>
<protein>
    <submittedName>
        <fullName evidence="2">Uncharacterized protein</fullName>
    </submittedName>
</protein>
<dbReference type="EMBL" id="VTPC01002663">
    <property type="protein sequence ID" value="KAF2899722.1"/>
    <property type="molecule type" value="Genomic_DNA"/>
</dbReference>
<gene>
    <name evidence="2" type="ORF">ILUMI_06448</name>
</gene>
<keyword evidence="3" id="KW-1185">Reference proteome</keyword>
<dbReference type="Proteomes" id="UP000801492">
    <property type="component" value="Unassembled WGS sequence"/>
</dbReference>
<dbReference type="OrthoDB" id="6753189at2759"/>
<evidence type="ECO:0000313" key="3">
    <source>
        <dbReference type="Proteomes" id="UP000801492"/>
    </source>
</evidence>
<name>A0A8K0DB21_IGNLU</name>
<evidence type="ECO:0000256" key="1">
    <source>
        <dbReference type="SAM" id="MobiDB-lite"/>
    </source>
</evidence>